<accession>A0AAN7AH07</accession>
<comment type="caution">
    <text evidence="1">The sequence shown here is derived from an EMBL/GenBank/DDBJ whole genome shotgun (WGS) entry which is preliminary data.</text>
</comment>
<dbReference type="AlphaFoldDB" id="A0AAN7AH07"/>
<dbReference type="Proteomes" id="UP001302126">
    <property type="component" value="Unassembled WGS sequence"/>
</dbReference>
<protein>
    <submittedName>
        <fullName evidence="1">Uncharacterized protein</fullName>
    </submittedName>
</protein>
<evidence type="ECO:0000313" key="1">
    <source>
        <dbReference type="EMBL" id="KAK4186923.1"/>
    </source>
</evidence>
<proteinExistence type="predicted"/>
<gene>
    <name evidence="1" type="ORF">QBC35DRAFT_452754</name>
</gene>
<reference evidence="1" key="1">
    <citation type="journal article" date="2023" name="Mol. Phylogenet. Evol.">
        <title>Genome-scale phylogeny and comparative genomics of the fungal order Sordariales.</title>
        <authorList>
            <person name="Hensen N."/>
            <person name="Bonometti L."/>
            <person name="Westerberg I."/>
            <person name="Brannstrom I.O."/>
            <person name="Guillou S."/>
            <person name="Cros-Aarteil S."/>
            <person name="Calhoun S."/>
            <person name="Haridas S."/>
            <person name="Kuo A."/>
            <person name="Mondo S."/>
            <person name="Pangilinan J."/>
            <person name="Riley R."/>
            <person name="LaButti K."/>
            <person name="Andreopoulos B."/>
            <person name="Lipzen A."/>
            <person name="Chen C."/>
            <person name="Yan M."/>
            <person name="Daum C."/>
            <person name="Ng V."/>
            <person name="Clum A."/>
            <person name="Steindorff A."/>
            <person name="Ohm R.A."/>
            <person name="Martin F."/>
            <person name="Silar P."/>
            <person name="Natvig D.O."/>
            <person name="Lalanne C."/>
            <person name="Gautier V."/>
            <person name="Ament-Velasquez S.L."/>
            <person name="Kruys A."/>
            <person name="Hutchinson M.I."/>
            <person name="Powell A.J."/>
            <person name="Barry K."/>
            <person name="Miller A.N."/>
            <person name="Grigoriev I.V."/>
            <person name="Debuchy R."/>
            <person name="Gladieux P."/>
            <person name="Hiltunen Thoren M."/>
            <person name="Johannesson H."/>
        </authorList>
    </citation>
    <scope>NUCLEOTIDE SEQUENCE</scope>
    <source>
        <strain evidence="1">PSN309</strain>
    </source>
</reference>
<dbReference type="EMBL" id="MU864412">
    <property type="protein sequence ID" value="KAK4186923.1"/>
    <property type="molecule type" value="Genomic_DNA"/>
</dbReference>
<sequence length="334" mass="38329">MANPEELSPDIWHKLPQDLLPALFDELIASYLFTDPPYTWTTLRHISSYTLRAVEREFARFWLPKLSLTLYNAAWDPTFDFELAGGHFLSSQVQPPNSKRKSCHHWRNNSVAARVAEYLQTLRDAWTNNLEKSKPGRKVLTARLGEGFLSSGMQGGYIVGEVNFEDPAVEMRLDGVNPENGGNDTSPHVNDSSRELIRFKWKQMMGRLLREEMLLRQEGQRLFRDACAEWRTSEGLAADEDVPPEVQLKLWILKVQHQRRVALARKNEKCLGEKPYFSTWSKGLHRQEPSDPEEVAALRNSGCCTICMRTQGPHLYEVVATEESCVPNLDLFKR</sequence>
<name>A0AAN7AH07_9PEZI</name>
<organism evidence="1 2">
    <name type="scientific">Podospora australis</name>
    <dbReference type="NCBI Taxonomy" id="1536484"/>
    <lineage>
        <taxon>Eukaryota</taxon>
        <taxon>Fungi</taxon>
        <taxon>Dikarya</taxon>
        <taxon>Ascomycota</taxon>
        <taxon>Pezizomycotina</taxon>
        <taxon>Sordariomycetes</taxon>
        <taxon>Sordariomycetidae</taxon>
        <taxon>Sordariales</taxon>
        <taxon>Podosporaceae</taxon>
        <taxon>Podospora</taxon>
    </lineage>
</organism>
<reference evidence="1" key="2">
    <citation type="submission" date="2023-05" db="EMBL/GenBank/DDBJ databases">
        <authorList>
            <consortium name="Lawrence Berkeley National Laboratory"/>
            <person name="Steindorff A."/>
            <person name="Hensen N."/>
            <person name="Bonometti L."/>
            <person name="Westerberg I."/>
            <person name="Brannstrom I.O."/>
            <person name="Guillou S."/>
            <person name="Cros-Aarteil S."/>
            <person name="Calhoun S."/>
            <person name="Haridas S."/>
            <person name="Kuo A."/>
            <person name="Mondo S."/>
            <person name="Pangilinan J."/>
            <person name="Riley R."/>
            <person name="Labutti K."/>
            <person name="Andreopoulos B."/>
            <person name="Lipzen A."/>
            <person name="Chen C."/>
            <person name="Yanf M."/>
            <person name="Daum C."/>
            <person name="Ng V."/>
            <person name="Clum A."/>
            <person name="Ohm R."/>
            <person name="Martin F."/>
            <person name="Silar P."/>
            <person name="Natvig D."/>
            <person name="Lalanne C."/>
            <person name="Gautier V."/>
            <person name="Ament-Velasquez S.L."/>
            <person name="Kruys A."/>
            <person name="Hutchinson M.I."/>
            <person name="Powell A.J."/>
            <person name="Barry K."/>
            <person name="Miller A.N."/>
            <person name="Grigoriev I.V."/>
            <person name="Debuchy R."/>
            <person name="Gladieux P."/>
            <person name="Thoren M.H."/>
            <person name="Johannesson H."/>
        </authorList>
    </citation>
    <scope>NUCLEOTIDE SEQUENCE</scope>
    <source>
        <strain evidence="1">PSN309</strain>
    </source>
</reference>
<evidence type="ECO:0000313" key="2">
    <source>
        <dbReference type="Proteomes" id="UP001302126"/>
    </source>
</evidence>
<keyword evidence="2" id="KW-1185">Reference proteome</keyword>